<gene>
    <name evidence="2" type="ORF">SAMN05443529_13732</name>
</gene>
<evidence type="ECO:0000259" key="1">
    <source>
        <dbReference type="Pfam" id="PF02579"/>
    </source>
</evidence>
<dbReference type="EMBL" id="FNCP01000037">
    <property type="protein sequence ID" value="SDI41324.1"/>
    <property type="molecule type" value="Genomic_DNA"/>
</dbReference>
<dbReference type="OrthoDB" id="280278at2"/>
<dbReference type="RefSeq" id="WP_092335608.1">
    <property type="nucleotide sequence ID" value="NZ_FNCP01000037.1"/>
</dbReference>
<organism evidence="2 3">
    <name type="scientific">Desulfosporosinus hippei DSM 8344</name>
    <dbReference type="NCBI Taxonomy" id="1121419"/>
    <lineage>
        <taxon>Bacteria</taxon>
        <taxon>Bacillati</taxon>
        <taxon>Bacillota</taxon>
        <taxon>Clostridia</taxon>
        <taxon>Eubacteriales</taxon>
        <taxon>Desulfitobacteriaceae</taxon>
        <taxon>Desulfosporosinus</taxon>
    </lineage>
</organism>
<dbReference type="InterPro" id="IPR036105">
    <property type="entry name" value="DiNase_FeMo-co_biosyn_sf"/>
</dbReference>
<dbReference type="Pfam" id="PF02579">
    <property type="entry name" value="Nitro_FeMo-Co"/>
    <property type="match status" value="1"/>
</dbReference>
<dbReference type="Proteomes" id="UP000198656">
    <property type="component" value="Unassembled WGS sequence"/>
</dbReference>
<feature type="domain" description="Dinitrogenase iron-molybdenum cofactor biosynthesis" evidence="1">
    <location>
        <begin position="9"/>
        <end position="116"/>
    </location>
</feature>
<proteinExistence type="predicted"/>
<dbReference type="PANTHER" id="PTHR42983:SF1">
    <property type="entry name" value="IRON-MOLYBDENUM PROTEIN"/>
    <property type="match status" value="1"/>
</dbReference>
<dbReference type="InterPro" id="IPR003731">
    <property type="entry name" value="Di-Nase_FeMo-co_biosynth"/>
</dbReference>
<name>A0A1G8KD34_9FIRM</name>
<dbReference type="STRING" id="1121419.SAMN05443529_13732"/>
<evidence type="ECO:0000313" key="3">
    <source>
        <dbReference type="Proteomes" id="UP000198656"/>
    </source>
</evidence>
<dbReference type="Gene3D" id="3.30.420.130">
    <property type="entry name" value="Dinitrogenase iron-molybdenum cofactor biosynthesis domain"/>
    <property type="match status" value="1"/>
</dbReference>
<protein>
    <submittedName>
        <fullName evidence="2">Predicted Fe-Mo cluster-binding protein, NifX family</fullName>
    </submittedName>
</protein>
<accession>A0A1G8KD34</accession>
<dbReference type="PANTHER" id="PTHR42983">
    <property type="entry name" value="DINITROGENASE IRON-MOLYBDENUM COFACTOR PROTEIN-RELATED"/>
    <property type="match status" value="1"/>
</dbReference>
<sequence length="120" mass="13257">MIIAVSNTGRDISPHFGHSDGCTIYHINNSQITEVNYIANPAKKQQVDLFHVHEGNHKSGSCSCRFFAEFILNKIQIDVIVTVHMGGKAYQLFNQCGTNVISGIKGKIDDYLQDYLGKAG</sequence>
<evidence type="ECO:0000313" key="2">
    <source>
        <dbReference type="EMBL" id="SDI41324.1"/>
    </source>
</evidence>
<dbReference type="AlphaFoldDB" id="A0A1G8KD34"/>
<reference evidence="3" key="1">
    <citation type="submission" date="2016-10" db="EMBL/GenBank/DDBJ databases">
        <authorList>
            <person name="Varghese N."/>
            <person name="Submissions S."/>
        </authorList>
    </citation>
    <scope>NUCLEOTIDE SEQUENCE [LARGE SCALE GENOMIC DNA]</scope>
    <source>
        <strain evidence="3">DSM 8344</strain>
    </source>
</reference>
<keyword evidence="3" id="KW-1185">Reference proteome</keyword>
<dbReference type="SUPFAM" id="SSF53146">
    <property type="entry name" value="Nitrogenase accessory factor-like"/>
    <property type="match status" value="1"/>
</dbReference>